<evidence type="ECO:0000313" key="1">
    <source>
        <dbReference type="EMBL" id="RSK21863.1"/>
    </source>
</evidence>
<proteinExistence type="predicted"/>
<organism evidence="1 2">
    <name type="scientific">Streptococcus oralis</name>
    <dbReference type="NCBI Taxonomy" id="1303"/>
    <lineage>
        <taxon>Bacteria</taxon>
        <taxon>Bacillati</taxon>
        <taxon>Bacillota</taxon>
        <taxon>Bacilli</taxon>
        <taxon>Lactobacillales</taxon>
        <taxon>Streptococcaceae</taxon>
        <taxon>Streptococcus</taxon>
    </lineage>
</organism>
<dbReference type="AlphaFoldDB" id="A0A428IVU9"/>
<dbReference type="Proteomes" id="UP000269220">
    <property type="component" value="Unassembled WGS sequence"/>
</dbReference>
<accession>A0A428IVU9</accession>
<evidence type="ECO:0000313" key="2">
    <source>
        <dbReference type="Proteomes" id="UP000269220"/>
    </source>
</evidence>
<sequence length="288" mass="34898">MEHQEVIDWLKYCDENNIKPWEWDFKNCYSDKLTSDSITNFLKYRNNELTDPTIFRATDRIGESADCDKEAFYLYKLLGWQESQDSIIRGETINSFSTTFTQAIMKSSNRYQVYKEIGINPKKYLNKQYPILYYNENYQKFDIMSQNKDNFEKFAELTHTIGNFTVLPNWMNCGRGMCLYDYWDITLMSLQEFLNILSPEAWPNFIKKYYLQPYVNTDYSVQLFWDNHDNNFLPKETDFPFFLKKVNERIEERGKFIIKQICDQLDQKDFHFYKEIENMDTIRFSNEF</sequence>
<dbReference type="EMBL" id="RMVN01000003">
    <property type="protein sequence ID" value="RSK21863.1"/>
    <property type="molecule type" value="Genomic_DNA"/>
</dbReference>
<reference evidence="1 2" key="1">
    <citation type="submission" date="2018-11" db="EMBL/GenBank/DDBJ databases">
        <title>Species Designations Belie Phenotypic and Genotypic Heterogeneity in Oral Streptococci.</title>
        <authorList>
            <person name="Velsko I."/>
        </authorList>
    </citation>
    <scope>NUCLEOTIDE SEQUENCE [LARGE SCALE GENOMIC DNA]</scope>
    <source>
        <strain evidence="1 2">BCC05</strain>
    </source>
</reference>
<gene>
    <name evidence="1" type="ORF">D8800_03585</name>
</gene>
<name>A0A428IVU9_STROR</name>
<comment type="caution">
    <text evidence="1">The sequence shown here is derived from an EMBL/GenBank/DDBJ whole genome shotgun (WGS) entry which is preliminary data.</text>
</comment>
<protein>
    <submittedName>
        <fullName evidence="1">Uncharacterized protein</fullName>
    </submittedName>
</protein>
<dbReference type="RefSeq" id="WP_004269875.1">
    <property type="nucleotide sequence ID" value="NZ_RMVN01000003.1"/>
</dbReference>